<protein>
    <submittedName>
        <fullName evidence="2">Uncharacterized protein</fullName>
    </submittedName>
</protein>
<feature type="non-terminal residue" evidence="2">
    <location>
        <position position="1"/>
    </location>
</feature>
<accession>A0A371EF84</accession>
<keyword evidence="3" id="KW-1185">Reference proteome</keyword>
<name>A0A371EF84_MUCPR</name>
<gene>
    <name evidence="2" type="ORF">CR513_56716</name>
</gene>
<sequence length="390" mass="44858">MQVNVGEDLRLNSVPITYMEIPFQRLIDIKLFNNALILPSKLEKRQKVKDIQKLVAKKLEEAELEGVEIDSSSVEVVHPELWNRSSRNYTFNSSKEASKKITRCGASPVFGALLCHAPVLAAIFNEQLLREEIRQQLSDVLTSINLSQPQIMVQPTKQEPRRPSTKSSCVALDPLGEDTHTNIPYQINEEASYLVDTRKVYKLGSTMHHQTFDEYHIRVVVEHIRDVDGRVPMPINKDFNGSKKKVIVDLIQRLRKVVSKIVGNLTQLEFDAKIIGRNSTILLYLPEALYIFYTIVVDTYNYVVLSVFKQYVIKQLRFKNTYNKDLVMKRKGFIGNCLFFAHKTMLLHSLDKKIHKILDNLINTLGVMNVVCNDNAISFLEEEIDDIKRR</sequence>
<comment type="caution">
    <text evidence="2">The sequence shown here is derived from an EMBL/GenBank/DDBJ whole genome shotgun (WGS) entry which is preliminary data.</text>
</comment>
<dbReference type="AlphaFoldDB" id="A0A371EF84"/>
<feature type="region of interest" description="Disordered" evidence="1">
    <location>
        <begin position="153"/>
        <end position="173"/>
    </location>
</feature>
<reference evidence="2" key="1">
    <citation type="submission" date="2018-05" db="EMBL/GenBank/DDBJ databases">
        <title>Draft genome of Mucuna pruriens seed.</title>
        <authorList>
            <person name="Nnadi N.E."/>
            <person name="Vos R."/>
            <person name="Hasami M.H."/>
            <person name="Devisetty U.K."/>
            <person name="Aguiy J.C."/>
        </authorList>
    </citation>
    <scope>NUCLEOTIDE SEQUENCE [LARGE SCALE GENOMIC DNA]</scope>
    <source>
        <strain evidence="2">JCA_2017</strain>
    </source>
</reference>
<dbReference type="EMBL" id="QJKJ01014260">
    <property type="protein sequence ID" value="RDX64705.1"/>
    <property type="molecule type" value="Genomic_DNA"/>
</dbReference>
<evidence type="ECO:0000313" key="3">
    <source>
        <dbReference type="Proteomes" id="UP000257109"/>
    </source>
</evidence>
<organism evidence="2 3">
    <name type="scientific">Mucuna pruriens</name>
    <name type="common">Velvet bean</name>
    <name type="synonym">Dolichos pruriens</name>
    <dbReference type="NCBI Taxonomy" id="157652"/>
    <lineage>
        <taxon>Eukaryota</taxon>
        <taxon>Viridiplantae</taxon>
        <taxon>Streptophyta</taxon>
        <taxon>Embryophyta</taxon>
        <taxon>Tracheophyta</taxon>
        <taxon>Spermatophyta</taxon>
        <taxon>Magnoliopsida</taxon>
        <taxon>eudicotyledons</taxon>
        <taxon>Gunneridae</taxon>
        <taxon>Pentapetalae</taxon>
        <taxon>rosids</taxon>
        <taxon>fabids</taxon>
        <taxon>Fabales</taxon>
        <taxon>Fabaceae</taxon>
        <taxon>Papilionoideae</taxon>
        <taxon>50 kb inversion clade</taxon>
        <taxon>NPAAA clade</taxon>
        <taxon>indigoferoid/millettioid clade</taxon>
        <taxon>Phaseoleae</taxon>
        <taxon>Mucuna</taxon>
    </lineage>
</organism>
<evidence type="ECO:0000313" key="2">
    <source>
        <dbReference type="EMBL" id="RDX64705.1"/>
    </source>
</evidence>
<proteinExistence type="predicted"/>
<dbReference type="Proteomes" id="UP000257109">
    <property type="component" value="Unassembled WGS sequence"/>
</dbReference>
<evidence type="ECO:0000256" key="1">
    <source>
        <dbReference type="SAM" id="MobiDB-lite"/>
    </source>
</evidence>